<dbReference type="AlphaFoldDB" id="A0A1F6WQE5"/>
<evidence type="ECO:0000256" key="8">
    <source>
        <dbReference type="ARBA" id="ARBA00023210"/>
    </source>
</evidence>
<comment type="function">
    <text evidence="10">Necessary for normal cell division and for the maintenance of normal septation.</text>
</comment>
<dbReference type="Gene3D" id="3.40.50.300">
    <property type="entry name" value="P-loop containing nucleotide triphosphate hydrolases"/>
    <property type="match status" value="1"/>
</dbReference>
<dbReference type="Pfam" id="PF01926">
    <property type="entry name" value="MMR_HSR1"/>
    <property type="match status" value="1"/>
</dbReference>
<proteinExistence type="inferred from homology"/>
<keyword evidence="3 10" id="KW-0132">Cell division</keyword>
<gene>
    <name evidence="10" type="primary">engB</name>
    <name evidence="12" type="ORF">A2903_02310</name>
</gene>
<keyword evidence="5 10" id="KW-0547">Nucleotide-binding</keyword>
<evidence type="ECO:0000259" key="11">
    <source>
        <dbReference type="PROSITE" id="PS51706"/>
    </source>
</evidence>
<dbReference type="PANTHER" id="PTHR11649:SF13">
    <property type="entry name" value="ENGB-TYPE G DOMAIN-CONTAINING PROTEIN"/>
    <property type="match status" value="1"/>
</dbReference>
<comment type="similarity">
    <text evidence="2 10">Belongs to the TRAFAC class TrmE-Era-EngA-EngB-Septin-like GTPase superfamily. EngB GTPase family.</text>
</comment>
<keyword evidence="8 10" id="KW-0717">Septation</keyword>
<accession>A0A1F6WQE5</accession>
<dbReference type="InterPro" id="IPR006073">
    <property type="entry name" value="GTP-bd"/>
</dbReference>
<dbReference type="InterPro" id="IPR005225">
    <property type="entry name" value="Small_GTP-bd"/>
</dbReference>
<organism evidence="12 13">
    <name type="scientific">Candidatus Nomurabacteria bacterium RIFCSPLOWO2_01_FULL_33_17</name>
    <dbReference type="NCBI Taxonomy" id="1801764"/>
    <lineage>
        <taxon>Bacteria</taxon>
        <taxon>Candidatus Nomuraibacteriota</taxon>
    </lineage>
</organism>
<dbReference type="PROSITE" id="PS51706">
    <property type="entry name" value="G_ENGB"/>
    <property type="match status" value="1"/>
</dbReference>
<dbReference type="NCBIfam" id="TIGR00231">
    <property type="entry name" value="small_GTP"/>
    <property type="match status" value="1"/>
</dbReference>
<evidence type="ECO:0000313" key="12">
    <source>
        <dbReference type="EMBL" id="OGI84070.1"/>
    </source>
</evidence>
<protein>
    <recommendedName>
        <fullName evidence="10">Probable GTP-binding protein EngB</fullName>
    </recommendedName>
</protein>
<reference evidence="12 13" key="1">
    <citation type="journal article" date="2016" name="Nat. Commun.">
        <title>Thousands of microbial genomes shed light on interconnected biogeochemical processes in an aquifer system.</title>
        <authorList>
            <person name="Anantharaman K."/>
            <person name="Brown C.T."/>
            <person name="Hug L.A."/>
            <person name="Sharon I."/>
            <person name="Castelle C.J."/>
            <person name="Probst A.J."/>
            <person name="Thomas B.C."/>
            <person name="Singh A."/>
            <person name="Wilkins M.J."/>
            <person name="Karaoz U."/>
            <person name="Brodie E.L."/>
            <person name="Williams K.H."/>
            <person name="Hubbard S.S."/>
            <person name="Banfield J.F."/>
        </authorList>
    </citation>
    <scope>NUCLEOTIDE SEQUENCE [LARGE SCALE GENOMIC DNA]</scope>
</reference>
<evidence type="ECO:0000256" key="5">
    <source>
        <dbReference type="ARBA" id="ARBA00022741"/>
    </source>
</evidence>
<evidence type="ECO:0000313" key="13">
    <source>
        <dbReference type="Proteomes" id="UP000178184"/>
    </source>
</evidence>
<dbReference type="SUPFAM" id="SSF52540">
    <property type="entry name" value="P-loop containing nucleoside triphosphate hydrolases"/>
    <property type="match status" value="1"/>
</dbReference>
<dbReference type="GO" id="GO:0046872">
    <property type="term" value="F:metal ion binding"/>
    <property type="evidence" value="ECO:0007669"/>
    <property type="project" value="UniProtKB-KW"/>
</dbReference>
<evidence type="ECO:0000256" key="4">
    <source>
        <dbReference type="ARBA" id="ARBA00022723"/>
    </source>
</evidence>
<keyword evidence="4" id="KW-0479">Metal-binding</keyword>
<evidence type="ECO:0000256" key="9">
    <source>
        <dbReference type="ARBA" id="ARBA00023306"/>
    </source>
</evidence>
<feature type="domain" description="EngB-type G" evidence="11">
    <location>
        <begin position="22"/>
        <end position="189"/>
    </location>
</feature>
<comment type="cofactor">
    <cofactor evidence="1">
        <name>Mg(2+)</name>
        <dbReference type="ChEBI" id="CHEBI:18420"/>
    </cofactor>
</comment>
<dbReference type="Proteomes" id="UP000178184">
    <property type="component" value="Unassembled WGS sequence"/>
</dbReference>
<keyword evidence="7 10" id="KW-0342">GTP-binding</keyword>
<dbReference type="InterPro" id="IPR027417">
    <property type="entry name" value="P-loop_NTPase"/>
</dbReference>
<dbReference type="GO" id="GO:0005525">
    <property type="term" value="F:GTP binding"/>
    <property type="evidence" value="ECO:0007669"/>
    <property type="project" value="UniProtKB-UniRule"/>
</dbReference>
<evidence type="ECO:0000256" key="6">
    <source>
        <dbReference type="ARBA" id="ARBA00022842"/>
    </source>
</evidence>
<dbReference type="CDD" id="cd01876">
    <property type="entry name" value="YihA_EngB"/>
    <property type="match status" value="1"/>
</dbReference>
<dbReference type="PANTHER" id="PTHR11649">
    <property type="entry name" value="MSS1/TRME-RELATED GTP-BINDING PROTEIN"/>
    <property type="match status" value="1"/>
</dbReference>
<keyword evidence="6" id="KW-0460">Magnesium</keyword>
<evidence type="ECO:0000256" key="1">
    <source>
        <dbReference type="ARBA" id="ARBA00001946"/>
    </source>
</evidence>
<dbReference type="PRINTS" id="PR00326">
    <property type="entry name" value="GTP1OBG"/>
</dbReference>
<dbReference type="HAMAP" id="MF_00321">
    <property type="entry name" value="GTPase_EngB"/>
    <property type="match status" value="1"/>
</dbReference>
<evidence type="ECO:0000256" key="7">
    <source>
        <dbReference type="ARBA" id="ARBA00023134"/>
    </source>
</evidence>
<keyword evidence="9 10" id="KW-0131">Cell cycle</keyword>
<name>A0A1F6WQE5_9BACT</name>
<dbReference type="NCBIfam" id="TIGR03598">
    <property type="entry name" value="GTPase_YsxC"/>
    <property type="match status" value="1"/>
</dbReference>
<dbReference type="EMBL" id="MFUO01000011">
    <property type="protein sequence ID" value="OGI84070.1"/>
    <property type="molecule type" value="Genomic_DNA"/>
</dbReference>
<dbReference type="InterPro" id="IPR030393">
    <property type="entry name" value="G_ENGB_dom"/>
</dbReference>
<dbReference type="STRING" id="1801764.A2903_02310"/>
<comment type="caution">
    <text evidence="12">The sequence shown here is derived from an EMBL/GenBank/DDBJ whole genome shotgun (WGS) entry which is preliminary data.</text>
</comment>
<dbReference type="InterPro" id="IPR019987">
    <property type="entry name" value="GTP-bd_ribosome_bio_YsxC"/>
</dbReference>
<dbReference type="GO" id="GO:0000917">
    <property type="term" value="P:division septum assembly"/>
    <property type="evidence" value="ECO:0007669"/>
    <property type="project" value="UniProtKB-KW"/>
</dbReference>
<sequence>MKIDNAKFIKGLVESDEILFDGRKQIAFIGRSNVGKSSIINALTNNKKLAITSSTPGRTQQINVFLINNDFYLIDLPGYGYAKSSKSGRKRIQELINWYLFESKTEIKFVVLLIDANIGPTNDDLDMLQNLVETKKNIIIVANKIDKIKKSLVQKQINHIRDIVGPHTIIPFSAEKKQGIDELISILLA</sequence>
<evidence type="ECO:0000256" key="2">
    <source>
        <dbReference type="ARBA" id="ARBA00009638"/>
    </source>
</evidence>
<evidence type="ECO:0000256" key="3">
    <source>
        <dbReference type="ARBA" id="ARBA00022618"/>
    </source>
</evidence>
<evidence type="ECO:0000256" key="10">
    <source>
        <dbReference type="HAMAP-Rule" id="MF_00321"/>
    </source>
</evidence>